<evidence type="ECO:0000256" key="10">
    <source>
        <dbReference type="RuleBase" id="RU000488"/>
    </source>
</evidence>
<dbReference type="KEGG" id="ela:UCREL1_5789"/>
<keyword evidence="8 9" id="KW-0472">Membrane</keyword>
<feature type="compositionally biased region" description="Basic and acidic residues" evidence="11">
    <location>
        <begin position="377"/>
        <end position="413"/>
    </location>
</feature>
<evidence type="ECO:0000256" key="2">
    <source>
        <dbReference type="ARBA" id="ARBA00006375"/>
    </source>
</evidence>
<dbReference type="STRING" id="1287681.M7SRU8"/>
<comment type="subcellular location">
    <subcellularLocation>
        <location evidence="1">Membrane</location>
        <topology evidence="1">Multi-pass membrane protein</topology>
    </subcellularLocation>
</comment>
<dbReference type="PANTHER" id="PTHR45939">
    <property type="entry name" value="PEROXISOMAL MEMBRANE PROTEIN PMP34-RELATED"/>
    <property type="match status" value="1"/>
</dbReference>
<keyword evidence="14" id="KW-1185">Reference proteome</keyword>
<feature type="repeat" description="Solcar" evidence="9">
    <location>
        <begin position="24"/>
        <end position="112"/>
    </location>
</feature>
<name>M7SRU8_EUTLA</name>
<organism evidence="13 14">
    <name type="scientific">Eutypa lata (strain UCR-EL1)</name>
    <name type="common">Grapevine dieback disease fungus</name>
    <name type="synonym">Eutypa armeniacae</name>
    <dbReference type="NCBI Taxonomy" id="1287681"/>
    <lineage>
        <taxon>Eukaryota</taxon>
        <taxon>Fungi</taxon>
        <taxon>Dikarya</taxon>
        <taxon>Ascomycota</taxon>
        <taxon>Pezizomycotina</taxon>
        <taxon>Sordariomycetes</taxon>
        <taxon>Xylariomycetidae</taxon>
        <taxon>Xylariales</taxon>
        <taxon>Diatrypaceae</taxon>
        <taxon>Eutypa</taxon>
    </lineage>
</organism>
<dbReference type="PANTHER" id="PTHR45939:SF2">
    <property type="entry name" value="CARRIER PROTEIN, PUTATIVE (AFU_ORTHOLOGUE AFUA_2G13870)-RELATED"/>
    <property type="match status" value="1"/>
</dbReference>
<dbReference type="Pfam" id="PF00153">
    <property type="entry name" value="Mito_carr"/>
    <property type="match status" value="2"/>
</dbReference>
<dbReference type="HOGENOM" id="CLU_560231_0_0_1"/>
<dbReference type="eggNOG" id="KOG0769">
    <property type="taxonomic scope" value="Eukaryota"/>
</dbReference>
<gene>
    <name evidence="13" type="ORF">UCREL1_5789</name>
</gene>
<keyword evidence="6" id="KW-0496">Mitochondrion</keyword>
<evidence type="ECO:0000256" key="11">
    <source>
        <dbReference type="SAM" id="MobiDB-lite"/>
    </source>
</evidence>
<dbReference type="PROSITE" id="PS50920">
    <property type="entry name" value="SOLCAR"/>
    <property type="match status" value="2"/>
</dbReference>
<reference evidence="14" key="1">
    <citation type="journal article" date="2013" name="Genome Announc.">
        <title>Draft genome sequence of the grapevine dieback fungus Eutypa lata UCR-EL1.</title>
        <authorList>
            <person name="Blanco-Ulate B."/>
            <person name="Rolshausen P.E."/>
            <person name="Cantu D."/>
        </authorList>
    </citation>
    <scope>NUCLEOTIDE SEQUENCE [LARGE SCALE GENOMIC DNA]</scope>
    <source>
        <strain evidence="14">UCR-EL1</strain>
    </source>
</reference>
<evidence type="ECO:0000256" key="6">
    <source>
        <dbReference type="ARBA" id="ARBA00022792"/>
    </source>
</evidence>
<sequence>MFYEWFRSIRLAASHRRRRGRGGLGALEELAIGVAAGACSRALTAPIAHVVTRKQTASMVAGGDERRGVGDIARGIKNEKGVKGLWAGFSASLILTLNPSITFFLQDFLRKKAVSKQRSEHPGAFLTFLLAASSKAVASAITYPFQTAKARMQSGILEAEEEEDLIMLEDRDVDREVESKLKAARAARKAARRSIFGTLTYIARTEGVGSLYDGLQGELLKGFLSHGTTMVAKDVMHKLLFKLYFLVATLLSEFRLRRRNRSRSRKAKPTKMAAAVPVQEFVPIDEPLLAVEKAKPADKPRPAPIELPPKMIEQAKPMEPPTPPHRPLFEQARLRRSDFEHSPSSSPSPSPSPSSTPHRPTFEQQQQQQQQASSQRPEFEALRRLPAFEDPRSPFEARSPFERQRSPFVDEPRSSSSSRRFGHHHHHEGIPNGGAMDQQGAVLPPLPPALQYRMDVPEVSRRRQQQHVRTKTPVIMNMVNRSHREID</sequence>
<evidence type="ECO:0000256" key="5">
    <source>
        <dbReference type="ARBA" id="ARBA00022737"/>
    </source>
</evidence>
<dbReference type="AlphaFoldDB" id="M7SRU8"/>
<feature type="transmembrane region" description="Helical" evidence="12">
    <location>
        <begin position="239"/>
        <end position="256"/>
    </location>
</feature>
<accession>M7SRU8</accession>
<evidence type="ECO:0000256" key="3">
    <source>
        <dbReference type="ARBA" id="ARBA00022448"/>
    </source>
</evidence>
<dbReference type="OrthoDB" id="18574at2759"/>
<evidence type="ECO:0000313" key="13">
    <source>
        <dbReference type="EMBL" id="EMR67213.1"/>
    </source>
</evidence>
<evidence type="ECO:0000256" key="4">
    <source>
        <dbReference type="ARBA" id="ARBA00022692"/>
    </source>
</evidence>
<dbReference type="EMBL" id="KB706484">
    <property type="protein sequence ID" value="EMR67213.1"/>
    <property type="molecule type" value="Genomic_DNA"/>
</dbReference>
<comment type="similarity">
    <text evidence="2 10">Belongs to the mitochondrial carrier (TC 2.A.29) family.</text>
</comment>
<proteinExistence type="inferred from homology"/>
<feature type="repeat" description="Solcar" evidence="9">
    <location>
        <begin position="122"/>
        <end position="239"/>
    </location>
</feature>
<dbReference type="GO" id="GO:0016020">
    <property type="term" value="C:membrane"/>
    <property type="evidence" value="ECO:0007669"/>
    <property type="project" value="UniProtKB-SubCell"/>
</dbReference>
<feature type="region of interest" description="Disordered" evidence="11">
    <location>
        <begin position="337"/>
        <end position="428"/>
    </location>
</feature>
<dbReference type="InterPro" id="IPR018108">
    <property type="entry name" value="MCP_transmembrane"/>
</dbReference>
<evidence type="ECO:0000256" key="9">
    <source>
        <dbReference type="PROSITE-ProRule" id="PRU00282"/>
    </source>
</evidence>
<dbReference type="SUPFAM" id="SSF103506">
    <property type="entry name" value="Mitochondrial carrier"/>
    <property type="match status" value="1"/>
</dbReference>
<keyword evidence="5" id="KW-0677">Repeat</keyword>
<evidence type="ECO:0000313" key="14">
    <source>
        <dbReference type="Proteomes" id="UP000012174"/>
    </source>
</evidence>
<evidence type="ECO:0000256" key="7">
    <source>
        <dbReference type="ARBA" id="ARBA00022989"/>
    </source>
</evidence>
<dbReference type="Gene3D" id="1.50.40.10">
    <property type="entry name" value="Mitochondrial carrier domain"/>
    <property type="match status" value="1"/>
</dbReference>
<dbReference type="InterPro" id="IPR052217">
    <property type="entry name" value="Mito/Peroxisomal_Carrier"/>
</dbReference>
<dbReference type="GO" id="GO:0015217">
    <property type="term" value="F:ADP transmembrane transporter activity"/>
    <property type="evidence" value="ECO:0007669"/>
    <property type="project" value="TreeGrafter"/>
</dbReference>
<evidence type="ECO:0000256" key="1">
    <source>
        <dbReference type="ARBA" id="ARBA00004141"/>
    </source>
</evidence>
<keyword evidence="7 12" id="KW-1133">Transmembrane helix</keyword>
<dbReference type="Proteomes" id="UP000012174">
    <property type="component" value="Unassembled WGS sequence"/>
</dbReference>
<dbReference type="InterPro" id="IPR023395">
    <property type="entry name" value="MCP_dom_sf"/>
</dbReference>
<keyword evidence="6" id="KW-0999">Mitochondrion inner membrane</keyword>
<protein>
    <submittedName>
        <fullName evidence="13">Putative peroxisomal adenine nucleotide transporter 1 protein</fullName>
    </submittedName>
</protein>
<keyword evidence="4 9" id="KW-0812">Transmembrane</keyword>
<keyword evidence="3 10" id="KW-0813">Transport</keyword>
<evidence type="ECO:0000256" key="12">
    <source>
        <dbReference type="SAM" id="Phobius"/>
    </source>
</evidence>
<feature type="transmembrane region" description="Helical" evidence="12">
    <location>
        <begin position="85"/>
        <end position="105"/>
    </location>
</feature>
<feature type="transmembrane region" description="Helical" evidence="12">
    <location>
        <begin position="125"/>
        <end position="145"/>
    </location>
</feature>
<evidence type="ECO:0000256" key="8">
    <source>
        <dbReference type="ARBA" id="ARBA00023136"/>
    </source>
</evidence>